<feature type="chain" id="PRO_5020803398" evidence="4">
    <location>
        <begin position="22"/>
        <end position="168"/>
    </location>
</feature>
<dbReference type="EMBL" id="QJUL01000011">
    <property type="protein sequence ID" value="TBU93948.1"/>
    <property type="molecule type" value="Genomic_DNA"/>
</dbReference>
<feature type="domain" description="Outer membrane protein assembly factor BamE" evidence="5">
    <location>
        <begin position="113"/>
        <end position="165"/>
    </location>
</feature>
<dbReference type="GO" id="GO:0019867">
    <property type="term" value="C:outer membrane"/>
    <property type="evidence" value="ECO:0007669"/>
    <property type="project" value="InterPro"/>
</dbReference>
<evidence type="ECO:0000259" key="5">
    <source>
        <dbReference type="Pfam" id="PF04355"/>
    </source>
</evidence>
<dbReference type="Pfam" id="PF13511">
    <property type="entry name" value="DUF4124"/>
    <property type="match status" value="1"/>
</dbReference>
<keyword evidence="2" id="KW-0472">Membrane</keyword>
<evidence type="ECO:0000256" key="3">
    <source>
        <dbReference type="SAM" id="MobiDB-lite"/>
    </source>
</evidence>
<dbReference type="InterPro" id="IPR025392">
    <property type="entry name" value="DUF4124"/>
</dbReference>
<dbReference type="Pfam" id="PF04355">
    <property type="entry name" value="BamE"/>
    <property type="match status" value="1"/>
</dbReference>
<evidence type="ECO:0000259" key="6">
    <source>
        <dbReference type="Pfam" id="PF13511"/>
    </source>
</evidence>
<accession>A0A4Q9R3D8</accession>
<evidence type="ECO:0000313" key="8">
    <source>
        <dbReference type="Proteomes" id="UP000293172"/>
    </source>
</evidence>
<sequence>MHGLHCAAVCAILLCPTPLLASSVWRCEDGNGHVTFTLHGCPDNHSQQIQETYNPRPGSGAAVPLAKPERPRQQVNPGTQTAGDTQLTVVGERQDGCGNLVTGSARREAIIRKQIRSGMTRNDVESALGKPQRTSRRNGQTVYHYADRQGSHRRTVTFDESGCVKGAR</sequence>
<dbReference type="InterPro" id="IPR007450">
    <property type="entry name" value="BamE_dom"/>
</dbReference>
<dbReference type="InterPro" id="IPR037873">
    <property type="entry name" value="BamE-like"/>
</dbReference>
<protein>
    <submittedName>
        <fullName evidence="7">DUF4124 domain-containing protein</fullName>
    </submittedName>
</protein>
<comment type="caution">
    <text evidence="7">The sequence shown here is derived from an EMBL/GenBank/DDBJ whole genome shotgun (WGS) entry which is preliminary data.</text>
</comment>
<feature type="region of interest" description="Disordered" evidence="3">
    <location>
        <begin position="53"/>
        <end position="82"/>
    </location>
</feature>
<dbReference type="Proteomes" id="UP000293172">
    <property type="component" value="Unassembled WGS sequence"/>
</dbReference>
<evidence type="ECO:0000256" key="1">
    <source>
        <dbReference type="ARBA" id="ARBA00022729"/>
    </source>
</evidence>
<evidence type="ECO:0000256" key="2">
    <source>
        <dbReference type="ARBA" id="ARBA00023136"/>
    </source>
</evidence>
<dbReference type="AlphaFoldDB" id="A0A4Q9R3D8"/>
<keyword evidence="1 4" id="KW-0732">Signal</keyword>
<proteinExistence type="predicted"/>
<gene>
    <name evidence="7" type="ORF">DNK44_09735</name>
</gene>
<feature type="signal peptide" evidence="4">
    <location>
        <begin position="1"/>
        <end position="21"/>
    </location>
</feature>
<reference evidence="7 8" key="1">
    <citation type="submission" date="2018-06" db="EMBL/GenBank/DDBJ databases">
        <title>Three novel Pseudomonas species isolated from symptomatic oak.</title>
        <authorList>
            <person name="Bueno-Gonzalez V."/>
            <person name="Brady C."/>
        </authorList>
    </citation>
    <scope>NUCLEOTIDE SEQUENCE [LARGE SCALE GENOMIC DNA]</scope>
    <source>
        <strain evidence="7 8">P6B</strain>
    </source>
</reference>
<evidence type="ECO:0000313" key="7">
    <source>
        <dbReference type="EMBL" id="TBU93948.1"/>
    </source>
</evidence>
<feature type="compositionally biased region" description="Polar residues" evidence="3">
    <location>
        <begin position="73"/>
        <end position="82"/>
    </location>
</feature>
<dbReference type="OrthoDB" id="7031901at2"/>
<dbReference type="Gene3D" id="3.30.1450.10">
    <property type="match status" value="1"/>
</dbReference>
<evidence type="ECO:0000256" key="4">
    <source>
        <dbReference type="SAM" id="SignalP"/>
    </source>
</evidence>
<dbReference type="RefSeq" id="WP_131197882.1">
    <property type="nucleotide sequence ID" value="NZ_QJUL01000011.1"/>
</dbReference>
<organism evidence="7 8">
    <name type="scientific">Phytopseudomonas dryadis</name>
    <dbReference type="NCBI Taxonomy" id="2487520"/>
    <lineage>
        <taxon>Bacteria</taxon>
        <taxon>Pseudomonadati</taxon>
        <taxon>Pseudomonadota</taxon>
        <taxon>Gammaproteobacteria</taxon>
        <taxon>Pseudomonadales</taxon>
        <taxon>Pseudomonadaceae</taxon>
        <taxon>Phytopseudomonas</taxon>
    </lineage>
</organism>
<feature type="domain" description="DUF4124" evidence="6">
    <location>
        <begin position="12"/>
        <end position="58"/>
    </location>
</feature>
<name>A0A4Q9R3D8_9GAMM</name>